<evidence type="ECO:0000313" key="9">
    <source>
        <dbReference type="EMBL" id="GKV10300.1"/>
    </source>
</evidence>
<dbReference type="InterPro" id="IPR036396">
    <property type="entry name" value="Cyt_P450_sf"/>
</dbReference>
<evidence type="ECO:0000256" key="6">
    <source>
        <dbReference type="ARBA" id="ARBA00023033"/>
    </source>
</evidence>
<organism evidence="9 10">
    <name type="scientific">Rubroshorea leprosula</name>
    <dbReference type="NCBI Taxonomy" id="152421"/>
    <lineage>
        <taxon>Eukaryota</taxon>
        <taxon>Viridiplantae</taxon>
        <taxon>Streptophyta</taxon>
        <taxon>Embryophyta</taxon>
        <taxon>Tracheophyta</taxon>
        <taxon>Spermatophyta</taxon>
        <taxon>Magnoliopsida</taxon>
        <taxon>eudicotyledons</taxon>
        <taxon>Gunneridae</taxon>
        <taxon>Pentapetalae</taxon>
        <taxon>rosids</taxon>
        <taxon>malvids</taxon>
        <taxon>Malvales</taxon>
        <taxon>Dipterocarpaceae</taxon>
        <taxon>Rubroshorea</taxon>
    </lineage>
</organism>
<comment type="caution">
    <text evidence="9">The sequence shown here is derived from an EMBL/GenBank/DDBJ whole genome shotgun (WGS) entry which is preliminary data.</text>
</comment>
<evidence type="ECO:0008006" key="11">
    <source>
        <dbReference type="Google" id="ProtNLM"/>
    </source>
</evidence>
<dbReference type="InterPro" id="IPR017972">
    <property type="entry name" value="Cyt_P450_CS"/>
</dbReference>
<keyword evidence="10" id="KW-1185">Reference proteome</keyword>
<gene>
    <name evidence="9" type="ORF">SLEP1_g21690</name>
</gene>
<dbReference type="Pfam" id="PF00067">
    <property type="entry name" value="p450"/>
    <property type="match status" value="1"/>
</dbReference>
<dbReference type="PANTHER" id="PTHR47947:SF3">
    <property type="entry name" value="CYTOCHROME P450 81D1-LIKE"/>
    <property type="match status" value="1"/>
</dbReference>
<dbReference type="Proteomes" id="UP001054252">
    <property type="component" value="Unassembled WGS sequence"/>
</dbReference>
<dbReference type="PROSITE" id="PS00086">
    <property type="entry name" value="CYTOCHROME_P450"/>
    <property type="match status" value="1"/>
</dbReference>
<evidence type="ECO:0000313" key="10">
    <source>
        <dbReference type="Proteomes" id="UP001054252"/>
    </source>
</evidence>
<feature type="binding site" description="axial binding residue" evidence="7">
    <location>
        <position position="49"/>
    </location>
    <ligand>
        <name>heme</name>
        <dbReference type="ChEBI" id="CHEBI:30413"/>
    </ligand>
    <ligandPart>
        <name>Fe</name>
        <dbReference type="ChEBI" id="CHEBI:18248"/>
    </ligandPart>
</feature>
<dbReference type="GO" id="GO:0005506">
    <property type="term" value="F:iron ion binding"/>
    <property type="evidence" value="ECO:0007669"/>
    <property type="project" value="InterPro"/>
</dbReference>
<keyword evidence="5 7" id="KW-0408">Iron</keyword>
<dbReference type="EMBL" id="BPVZ01000032">
    <property type="protein sequence ID" value="GKV10300.1"/>
    <property type="molecule type" value="Genomic_DNA"/>
</dbReference>
<accession>A0AAV5JIV0</accession>
<dbReference type="AlphaFoldDB" id="A0AAV5JIV0"/>
<sequence>MLLVNAWAIQNDPQLWDEPDKFKPERFLGPEDERDRFKFFPFGAGRRRCPGEGLAVRVVPLATGSLIQCFDWERESEKMVDMSEGPGLSMPKARPLIAKYRPRPALMNLLSELQ</sequence>
<dbReference type="InterPro" id="IPR002401">
    <property type="entry name" value="Cyt_P450_E_grp-I"/>
</dbReference>
<evidence type="ECO:0000256" key="7">
    <source>
        <dbReference type="PIRSR" id="PIRSR602401-1"/>
    </source>
</evidence>
<keyword evidence="6 8" id="KW-0503">Monooxygenase</keyword>
<comment type="similarity">
    <text evidence="1 8">Belongs to the cytochrome P450 family.</text>
</comment>
<dbReference type="GO" id="GO:0004497">
    <property type="term" value="F:monooxygenase activity"/>
    <property type="evidence" value="ECO:0007669"/>
    <property type="project" value="UniProtKB-KW"/>
</dbReference>
<evidence type="ECO:0000256" key="3">
    <source>
        <dbReference type="ARBA" id="ARBA00022723"/>
    </source>
</evidence>
<dbReference type="SUPFAM" id="SSF48264">
    <property type="entry name" value="Cytochrome P450"/>
    <property type="match status" value="1"/>
</dbReference>
<name>A0AAV5JIV0_9ROSI</name>
<evidence type="ECO:0000256" key="2">
    <source>
        <dbReference type="ARBA" id="ARBA00022617"/>
    </source>
</evidence>
<proteinExistence type="inferred from homology"/>
<evidence type="ECO:0000256" key="4">
    <source>
        <dbReference type="ARBA" id="ARBA00023002"/>
    </source>
</evidence>
<comment type="cofactor">
    <cofactor evidence="7">
        <name>heme</name>
        <dbReference type="ChEBI" id="CHEBI:30413"/>
    </cofactor>
</comment>
<dbReference type="InterPro" id="IPR001128">
    <property type="entry name" value="Cyt_P450"/>
</dbReference>
<keyword evidence="2 7" id="KW-0349">Heme</keyword>
<keyword evidence="4 8" id="KW-0560">Oxidoreductase</keyword>
<protein>
    <recommendedName>
        <fullName evidence="11">Cytochrome P450</fullName>
    </recommendedName>
</protein>
<reference evidence="9 10" key="1">
    <citation type="journal article" date="2021" name="Commun. Biol.">
        <title>The genome of Shorea leprosula (Dipterocarpaceae) highlights the ecological relevance of drought in aseasonal tropical rainforests.</title>
        <authorList>
            <person name="Ng K.K.S."/>
            <person name="Kobayashi M.J."/>
            <person name="Fawcett J.A."/>
            <person name="Hatakeyama M."/>
            <person name="Paape T."/>
            <person name="Ng C.H."/>
            <person name="Ang C.C."/>
            <person name="Tnah L.H."/>
            <person name="Lee C.T."/>
            <person name="Nishiyama T."/>
            <person name="Sese J."/>
            <person name="O'Brien M.J."/>
            <person name="Copetti D."/>
            <person name="Mohd Noor M.I."/>
            <person name="Ong R.C."/>
            <person name="Putra M."/>
            <person name="Sireger I.Z."/>
            <person name="Indrioko S."/>
            <person name="Kosugi Y."/>
            <person name="Izuno A."/>
            <person name="Isagi Y."/>
            <person name="Lee S.L."/>
            <person name="Shimizu K.K."/>
        </authorList>
    </citation>
    <scope>NUCLEOTIDE SEQUENCE [LARGE SCALE GENOMIC DNA]</scope>
    <source>
        <strain evidence="9">214</strain>
    </source>
</reference>
<dbReference type="InterPro" id="IPR050651">
    <property type="entry name" value="Plant_Cytochrome_P450_Monoox"/>
</dbReference>
<evidence type="ECO:0000256" key="1">
    <source>
        <dbReference type="ARBA" id="ARBA00010617"/>
    </source>
</evidence>
<dbReference type="Gene3D" id="1.10.630.10">
    <property type="entry name" value="Cytochrome P450"/>
    <property type="match status" value="1"/>
</dbReference>
<dbReference type="GO" id="GO:0020037">
    <property type="term" value="F:heme binding"/>
    <property type="evidence" value="ECO:0007669"/>
    <property type="project" value="InterPro"/>
</dbReference>
<dbReference type="GO" id="GO:0016705">
    <property type="term" value="F:oxidoreductase activity, acting on paired donors, with incorporation or reduction of molecular oxygen"/>
    <property type="evidence" value="ECO:0007669"/>
    <property type="project" value="InterPro"/>
</dbReference>
<dbReference type="PANTHER" id="PTHR47947">
    <property type="entry name" value="CYTOCHROME P450 82C3-RELATED"/>
    <property type="match status" value="1"/>
</dbReference>
<dbReference type="PRINTS" id="PR00463">
    <property type="entry name" value="EP450I"/>
</dbReference>
<evidence type="ECO:0000256" key="5">
    <source>
        <dbReference type="ARBA" id="ARBA00023004"/>
    </source>
</evidence>
<keyword evidence="3 7" id="KW-0479">Metal-binding</keyword>
<evidence type="ECO:0000256" key="8">
    <source>
        <dbReference type="RuleBase" id="RU000461"/>
    </source>
</evidence>